<dbReference type="AlphaFoldDB" id="A0AAN8IME3"/>
<comment type="caution">
    <text evidence="1">The sequence shown here is derived from an EMBL/GenBank/DDBJ whole genome shotgun (WGS) entry which is preliminary data.</text>
</comment>
<evidence type="ECO:0008006" key="3">
    <source>
        <dbReference type="Google" id="ProtNLM"/>
    </source>
</evidence>
<evidence type="ECO:0000313" key="1">
    <source>
        <dbReference type="EMBL" id="KAK5953092.1"/>
    </source>
</evidence>
<keyword evidence="2" id="KW-1185">Reference proteome</keyword>
<organism evidence="1 2">
    <name type="scientific">Knufia fluminis</name>
    <dbReference type="NCBI Taxonomy" id="191047"/>
    <lineage>
        <taxon>Eukaryota</taxon>
        <taxon>Fungi</taxon>
        <taxon>Dikarya</taxon>
        <taxon>Ascomycota</taxon>
        <taxon>Pezizomycotina</taxon>
        <taxon>Eurotiomycetes</taxon>
        <taxon>Chaetothyriomycetidae</taxon>
        <taxon>Chaetothyriales</taxon>
        <taxon>Trichomeriaceae</taxon>
        <taxon>Knufia</taxon>
    </lineage>
</organism>
<reference evidence="1 2" key="1">
    <citation type="submission" date="2022-12" db="EMBL/GenBank/DDBJ databases">
        <title>Genomic features and morphological characterization of a novel Knufia sp. strain isolated from spacecraft assembly facility.</title>
        <authorList>
            <person name="Teixeira M."/>
            <person name="Chander A.M."/>
            <person name="Stajich J.E."/>
            <person name="Venkateswaran K."/>
        </authorList>
    </citation>
    <scope>NUCLEOTIDE SEQUENCE [LARGE SCALE GENOMIC DNA]</scope>
    <source>
        <strain evidence="1 2">FJI-L2-BK-P2</strain>
    </source>
</reference>
<proteinExistence type="predicted"/>
<dbReference type="Proteomes" id="UP001316803">
    <property type="component" value="Unassembled WGS sequence"/>
</dbReference>
<accession>A0AAN8IME3</accession>
<dbReference type="EMBL" id="JAKLMC020000012">
    <property type="protein sequence ID" value="KAK5953092.1"/>
    <property type="molecule type" value="Genomic_DNA"/>
</dbReference>
<evidence type="ECO:0000313" key="2">
    <source>
        <dbReference type="Proteomes" id="UP001316803"/>
    </source>
</evidence>
<sequence length="243" mass="27554">MSSYNTYNISDELVYEDGDVIIRIGTTSNSVFSVHSAVLKKNSSFYHAALSDRWKKPSELLINGTKRQIPRDEDEHIYYDGLGTDPLCPKHGHKAMYHATEYHTNLRTWEVTAEIERDKDTDWILSPEMFLLNTLEPGGNNTTSIARGPPTVSELKQLGILETVTVELDSTAKAKKASRTTARADAYDPLEVTDGEKNLARLFEEEEWAEADLAGRPIQDWSAWLASRRIEYRAQMVYEPKSP</sequence>
<protein>
    <recommendedName>
        <fullName evidence="3">BTB domain-containing protein</fullName>
    </recommendedName>
</protein>
<name>A0AAN8IME3_9EURO</name>
<gene>
    <name evidence="1" type="ORF">OHC33_005660</name>
</gene>